<dbReference type="Proteomes" id="UP000005143">
    <property type="component" value="Unassembled WGS sequence"/>
</dbReference>
<accession>H0E625</accession>
<comment type="caution">
    <text evidence="3">The sequence shown here is derived from an EMBL/GenBank/DDBJ whole genome shotgun (WGS) entry which is preliminary data.</text>
</comment>
<sequence length="519" mass="55526">MTRARVGAIAVAGSLALGGGSAAAAPAPLPAAPTVTIATTGAWCWFADPRAIAYRGRAVFGWVAGDGSIMVGDDLGRRFALDPRLQRDDHDNPAFYVRRDGRLMAFWSAHNGSELRYRTATDGIDAWGPIATAPANPAGGASHYTYPNPIRVGSTLFLFWSGAATTATFATSPDDGASWSRARTLFDPAGPRVRYVKYRQAGGEIHLAWTLGHPREGASGVYHAIIRGQGIYRQDGTAIGRLGVPISPTAGDLVYAPATAGGAWVHDLVVQDGRPTIVYATFPTAADHRYRVARWDGRWIEEQLAVAGPSFEESGAEPSYSGGIALDPADPGVAYLSRRVGAQFELERAARTLDGWSLAPLTHDSPEPNVRPFPVAGGLAWMRGRYPGYTSFRTALAWRPGATTAPAAATGVRIASGSVARDRRLRIVARQRTGILRIRVVRPTTDGRIAIVGEARARLRRGTATVVLPRLPAGRYRVSAWQADERLTWRHVRIPASPSEATRRAGATRVVGPSGPPRP</sequence>
<dbReference type="Pfam" id="PF15892">
    <property type="entry name" value="BNR_4"/>
    <property type="match status" value="1"/>
</dbReference>
<feature type="region of interest" description="Disordered" evidence="1">
    <location>
        <begin position="498"/>
        <end position="519"/>
    </location>
</feature>
<protein>
    <submittedName>
        <fullName evidence="3">Uncharacterized protein</fullName>
    </submittedName>
</protein>
<dbReference type="AlphaFoldDB" id="H0E625"/>
<name>H0E625_9ACTN</name>
<evidence type="ECO:0000256" key="2">
    <source>
        <dbReference type="SAM" id="SignalP"/>
    </source>
</evidence>
<organism evidence="3 4">
    <name type="scientific">Patulibacter medicamentivorans</name>
    <dbReference type="NCBI Taxonomy" id="1097667"/>
    <lineage>
        <taxon>Bacteria</taxon>
        <taxon>Bacillati</taxon>
        <taxon>Actinomycetota</taxon>
        <taxon>Thermoleophilia</taxon>
        <taxon>Solirubrobacterales</taxon>
        <taxon>Patulibacteraceae</taxon>
        <taxon>Patulibacter</taxon>
    </lineage>
</organism>
<feature type="chain" id="PRO_5003532114" evidence="2">
    <location>
        <begin position="25"/>
        <end position="519"/>
    </location>
</feature>
<dbReference type="Gene3D" id="2.120.10.10">
    <property type="match status" value="1"/>
</dbReference>
<dbReference type="RefSeq" id="WP_007575017.1">
    <property type="nucleotide sequence ID" value="NZ_AGUD01000199.1"/>
</dbReference>
<evidence type="ECO:0000313" key="3">
    <source>
        <dbReference type="EMBL" id="EHN10854.1"/>
    </source>
</evidence>
<feature type="signal peptide" evidence="2">
    <location>
        <begin position="1"/>
        <end position="24"/>
    </location>
</feature>
<proteinExistence type="predicted"/>
<reference evidence="3 4" key="1">
    <citation type="journal article" date="2013" name="Biodegradation">
        <title>Quantitative proteomic analysis of ibuprofen-degrading Patulibacter sp. strain I11.</title>
        <authorList>
            <person name="Almeida B."/>
            <person name="Kjeldal H."/>
            <person name="Lolas I."/>
            <person name="Knudsen A.D."/>
            <person name="Carvalho G."/>
            <person name="Nielsen K.L."/>
            <person name="Barreto Crespo M.T."/>
            <person name="Stensballe A."/>
            <person name="Nielsen J.L."/>
        </authorList>
    </citation>
    <scope>NUCLEOTIDE SEQUENCE [LARGE SCALE GENOMIC DNA]</scope>
    <source>
        <strain evidence="3 4">I11</strain>
    </source>
</reference>
<evidence type="ECO:0000313" key="4">
    <source>
        <dbReference type="Proteomes" id="UP000005143"/>
    </source>
</evidence>
<dbReference type="EMBL" id="AGUD01000199">
    <property type="protein sequence ID" value="EHN10854.1"/>
    <property type="molecule type" value="Genomic_DNA"/>
</dbReference>
<dbReference type="SUPFAM" id="SSF50939">
    <property type="entry name" value="Sialidases"/>
    <property type="match status" value="1"/>
</dbReference>
<evidence type="ECO:0000256" key="1">
    <source>
        <dbReference type="SAM" id="MobiDB-lite"/>
    </source>
</evidence>
<gene>
    <name evidence="3" type="ORF">PAI11_22750</name>
</gene>
<keyword evidence="2" id="KW-0732">Signal</keyword>
<keyword evidence="4" id="KW-1185">Reference proteome</keyword>
<dbReference type="PATRIC" id="fig|1097667.3.peg.2256"/>
<dbReference type="InterPro" id="IPR036278">
    <property type="entry name" value="Sialidase_sf"/>
</dbReference>